<dbReference type="BioCyc" id="PSYR629263:G11X0-2306-MONOMER"/>
<dbReference type="EMBL" id="AEAI01000655">
    <property type="protein sequence ID" value="EGH43280.1"/>
    <property type="molecule type" value="Genomic_DNA"/>
</dbReference>
<dbReference type="InterPro" id="IPR009814">
    <property type="entry name" value="Phage_lambda_Xis_Q38267"/>
</dbReference>
<evidence type="ECO:0000313" key="2">
    <source>
        <dbReference type="Proteomes" id="UP000004986"/>
    </source>
</evidence>
<proteinExistence type="predicted"/>
<keyword evidence="2" id="KW-1185">Reference proteome</keyword>
<evidence type="ECO:0000313" key="1">
    <source>
        <dbReference type="EMBL" id="EGH43280.1"/>
    </source>
</evidence>
<dbReference type="Pfam" id="PF07131">
    <property type="entry name" value="DUF1382"/>
    <property type="match status" value="1"/>
</dbReference>
<organism evidence="1 2">
    <name type="scientific">Pseudomonas syringae pv. pisi str. 1704B</name>
    <dbReference type="NCBI Taxonomy" id="629263"/>
    <lineage>
        <taxon>Bacteria</taxon>
        <taxon>Pseudomonadati</taxon>
        <taxon>Pseudomonadota</taxon>
        <taxon>Gammaproteobacteria</taxon>
        <taxon>Pseudomonadales</taxon>
        <taxon>Pseudomonadaceae</taxon>
        <taxon>Pseudomonas</taxon>
        <taxon>Pseudomonas syringae</taxon>
    </lineage>
</organism>
<protein>
    <submittedName>
        <fullName evidence="1">Uncharacterized protein</fullName>
    </submittedName>
</protein>
<accession>F3G880</accession>
<sequence>MVDADWWRIQVGKNDTLLSALDENFGCSTMNRANPAQLRQALETAHLLAKAGIRFVCMPVVDEADGMNLNSQDQQRLERMALIAESAERLA</sequence>
<comment type="caution">
    <text evidence="1">The sequence shown here is derived from an EMBL/GenBank/DDBJ whole genome shotgun (WGS) entry which is preliminary data.</text>
</comment>
<dbReference type="Proteomes" id="UP000004986">
    <property type="component" value="Unassembled WGS sequence"/>
</dbReference>
<name>F3G880_PSESJ</name>
<reference evidence="1 2" key="1">
    <citation type="journal article" date="2011" name="PLoS Pathog.">
        <title>Dynamic evolution of pathogenicity revealed by sequencing and comparative genomics of 19 Pseudomonas syringae isolates.</title>
        <authorList>
            <person name="Baltrus D.A."/>
            <person name="Nishimura M.T."/>
            <person name="Romanchuk A."/>
            <person name="Chang J.H."/>
            <person name="Mukhtar M.S."/>
            <person name="Cherkis K."/>
            <person name="Roach J."/>
            <person name="Grant S.R."/>
            <person name="Jones C.D."/>
            <person name="Dangl J.L."/>
        </authorList>
    </citation>
    <scope>NUCLEOTIDE SEQUENCE [LARGE SCALE GENOMIC DNA]</scope>
    <source>
        <strain evidence="1 2">1704B</strain>
    </source>
</reference>
<dbReference type="HOGENOM" id="CLU_187680_0_0_6"/>
<dbReference type="PATRIC" id="fig|629263.4.peg.2147"/>
<gene>
    <name evidence="1" type="ORF">PSYPI_13154</name>
</gene>
<dbReference type="AlphaFoldDB" id="F3G880"/>